<feature type="region of interest" description="Disordered" evidence="4">
    <location>
        <begin position="375"/>
        <end position="450"/>
    </location>
</feature>
<dbReference type="SMART" id="SM00229">
    <property type="entry name" value="RasGEFN"/>
    <property type="match status" value="1"/>
</dbReference>
<dbReference type="Gene3D" id="1.20.870.10">
    <property type="entry name" value="Son of sevenless (SoS) protein Chain: S domain 1"/>
    <property type="match status" value="1"/>
</dbReference>
<dbReference type="InterPro" id="IPR001895">
    <property type="entry name" value="RASGEF_cat_dom"/>
</dbReference>
<dbReference type="InterPro" id="IPR036964">
    <property type="entry name" value="RASGEF_cat_dom_sf"/>
</dbReference>
<keyword evidence="8" id="KW-1185">Reference proteome</keyword>
<evidence type="ECO:0000256" key="1">
    <source>
        <dbReference type="ARBA" id="ARBA00022658"/>
    </source>
</evidence>
<dbReference type="GO" id="GO:0007265">
    <property type="term" value="P:Ras protein signal transduction"/>
    <property type="evidence" value="ECO:0007669"/>
    <property type="project" value="TreeGrafter"/>
</dbReference>
<dbReference type="GO" id="GO:0005886">
    <property type="term" value="C:plasma membrane"/>
    <property type="evidence" value="ECO:0007669"/>
    <property type="project" value="TreeGrafter"/>
</dbReference>
<dbReference type="Ensembl" id="ENSANIT00000002269.1">
    <property type="protein sequence ID" value="ENSANIP00000002203.1"/>
    <property type="gene ID" value="ENSANIG00000001446.1"/>
</dbReference>
<dbReference type="AlphaFoldDB" id="A0A8B9LZY4"/>
<dbReference type="PROSITE" id="PS00720">
    <property type="entry name" value="RASGEF"/>
    <property type="match status" value="1"/>
</dbReference>
<dbReference type="SUPFAM" id="SSF48366">
    <property type="entry name" value="Ras GEF"/>
    <property type="match status" value="1"/>
</dbReference>
<dbReference type="InterPro" id="IPR000651">
    <property type="entry name" value="Ras-like_Gua-exchang_fac_N"/>
</dbReference>
<feature type="compositionally biased region" description="Basic residues" evidence="4">
    <location>
        <begin position="28"/>
        <end position="39"/>
    </location>
</feature>
<protein>
    <recommendedName>
        <fullName evidence="2">CRK SH3-binding GNRP</fullName>
    </recommendedName>
</protein>
<evidence type="ECO:0000313" key="8">
    <source>
        <dbReference type="Proteomes" id="UP000694541"/>
    </source>
</evidence>
<evidence type="ECO:0000256" key="3">
    <source>
        <dbReference type="PROSITE-ProRule" id="PRU00168"/>
    </source>
</evidence>
<feature type="domain" description="Ras-GEF" evidence="5">
    <location>
        <begin position="812"/>
        <end position="1036"/>
    </location>
</feature>
<dbReference type="Proteomes" id="UP000694541">
    <property type="component" value="Unplaced"/>
</dbReference>
<evidence type="ECO:0000256" key="4">
    <source>
        <dbReference type="SAM" id="MobiDB-lite"/>
    </source>
</evidence>
<name>A0A8B9LZY4_9AVES</name>
<dbReference type="InterPro" id="IPR023578">
    <property type="entry name" value="Ras_GEF_dom_sf"/>
</dbReference>
<dbReference type="InterPro" id="IPR008937">
    <property type="entry name" value="Ras-like_GEF"/>
</dbReference>
<dbReference type="Pfam" id="PF00618">
    <property type="entry name" value="RasGEF_N"/>
    <property type="match status" value="1"/>
</dbReference>
<dbReference type="PROSITE" id="PS50212">
    <property type="entry name" value="RASGEF_NTER"/>
    <property type="match status" value="1"/>
</dbReference>
<dbReference type="GO" id="GO:0005085">
    <property type="term" value="F:guanyl-nucleotide exchange factor activity"/>
    <property type="evidence" value="ECO:0007669"/>
    <property type="project" value="UniProtKB-KW"/>
</dbReference>
<feature type="compositionally biased region" description="Basic and acidic residues" evidence="4">
    <location>
        <begin position="325"/>
        <end position="338"/>
    </location>
</feature>
<feature type="compositionally biased region" description="Polar residues" evidence="4">
    <location>
        <begin position="339"/>
        <end position="350"/>
    </location>
</feature>
<evidence type="ECO:0000256" key="2">
    <source>
        <dbReference type="ARBA" id="ARBA00083313"/>
    </source>
</evidence>
<reference evidence="7" key="1">
    <citation type="submission" date="2025-08" db="UniProtKB">
        <authorList>
            <consortium name="Ensembl"/>
        </authorList>
    </citation>
    <scope>IDENTIFICATION</scope>
</reference>
<feature type="domain" description="N-terminal Ras-GEF" evidence="6">
    <location>
        <begin position="660"/>
        <end position="782"/>
    </location>
</feature>
<keyword evidence="1 3" id="KW-0344">Guanine-nucleotide releasing factor</keyword>
<dbReference type="CDD" id="cd00155">
    <property type="entry name" value="RasGEF"/>
    <property type="match status" value="1"/>
</dbReference>
<accession>A0A8B9LZY4</accession>
<dbReference type="Pfam" id="PF00617">
    <property type="entry name" value="RasGEF"/>
    <property type="match status" value="1"/>
</dbReference>
<dbReference type="Gene3D" id="1.10.840.10">
    <property type="entry name" value="Ras guanine-nucleotide exchange factors catalytic domain"/>
    <property type="match status" value="1"/>
</dbReference>
<dbReference type="PANTHER" id="PTHR23113">
    <property type="entry name" value="GUANINE NUCLEOTIDE EXCHANGE FACTOR"/>
    <property type="match status" value="1"/>
</dbReference>
<evidence type="ECO:0000259" key="6">
    <source>
        <dbReference type="PROSITE" id="PS50212"/>
    </source>
</evidence>
<feature type="region of interest" description="Disordered" evidence="4">
    <location>
        <begin position="28"/>
        <end position="48"/>
    </location>
</feature>
<feature type="region of interest" description="Disordered" evidence="4">
    <location>
        <begin position="177"/>
        <end position="202"/>
    </location>
</feature>
<dbReference type="SMART" id="SM00147">
    <property type="entry name" value="RasGEF"/>
    <property type="match status" value="1"/>
</dbReference>
<evidence type="ECO:0000259" key="5">
    <source>
        <dbReference type="PROSITE" id="PS50009"/>
    </source>
</evidence>
<feature type="compositionally biased region" description="Polar residues" evidence="4">
    <location>
        <begin position="436"/>
        <end position="446"/>
    </location>
</feature>
<feature type="region of interest" description="Disordered" evidence="4">
    <location>
        <begin position="229"/>
        <end position="267"/>
    </location>
</feature>
<dbReference type="FunFam" id="1.10.840.10:FF:000009">
    <property type="entry name" value="rap guanine nucleotide exchange factor 1"/>
    <property type="match status" value="1"/>
</dbReference>
<sequence>MSGKIEKADSERSHLSSFTMKLKGKFHSPKIKRTPSKKGKQADLTVKTPEKSANKNVSWLEEKEKEVVSALRYFKTIVDKMAIDKKVLEMLPGSASKVLEAILPLVQTDPRIQQSSAISSCYSRVYQSLANLIRWSDQVMLEGVNSEDKEMVTTVKGVIKAVLDGVKELVRLTIEKQEHPSPTSPVKPSLPACKSDSPSELPLTDREMEILNKTTNMTQSNELLTDSMDEEVAPPKPPLPSIRVAENSPPPALPPKKRQSAPSPTRVAVVAPMSRATSGSSLPVGINRQDFDVDCYAQRRLSGGSHSYGGESPRLSPCSSIGKLSKSDEQLSSLDRDSGQCSRNTSCETLDQSDHYDPDYEFLQQDLSNADQIPQQVPGILSPLPESLGESGSPFHGHAFQLPQGSSPPLEFCSLSGAAQPTETPPALPEKKRRSAASQTSDNSGCRVSYERHPSQYDNISEDDMQNAASVPSVSFTPFAAVLPFQQGNSSAPVEFISDFAAPDTNSDPEKPPPLPEKKNKHMMAYMQFVEDYSEPQPSMFYQTPQNEHIYQQKNKHLMEVYGFNDSFISLDPSQDLAPPPALPPKQRQLESPSVKDSHSKDSSSNSSAMGKEGKDGAERQQQSPDALEASQLEEEVDELSLIDHSEIMARLTLKQEGDDGPDVRGGSGDILLVHATETDRKDLVLYCEAFLTTYRTFITPEELIKKLQYRYEKFCHFPDTFKKRVSKNTFFVLVRVVDELCLVELTEEILKLLMDLVFRLVCNGELSLARVLRKNILDKVDQKKMLSYANSIKPLAARGVAARPGTLHDFHSHEIAEQLTLLDAELFYKIEIPEVLLWAKEQNEEKSPNLTQFTEHFNNMSYWVRSIIMLQEKAQDRERLLLKFIKIMKHLRKLNNFNSYLAILSALDSAPIRRLEWQKQTSEGLAEYCTLIDSSSSFRAYRAALADVEPPCIPYLGLILQDLTFVHLGNPDYIDSKVNFSKRWQQFNILDSMRCFQQVHYDIKRNDDIVSFFNDFSDHLAEEALWELSLKIKPRNITRRKTDREEKT</sequence>
<organism evidence="7 8">
    <name type="scientific">Accipiter nisus</name>
    <name type="common">Eurasian sparrowhawk</name>
    <dbReference type="NCBI Taxonomy" id="211598"/>
    <lineage>
        <taxon>Eukaryota</taxon>
        <taxon>Metazoa</taxon>
        <taxon>Chordata</taxon>
        <taxon>Craniata</taxon>
        <taxon>Vertebrata</taxon>
        <taxon>Euteleostomi</taxon>
        <taxon>Archelosauria</taxon>
        <taxon>Archosauria</taxon>
        <taxon>Dinosauria</taxon>
        <taxon>Saurischia</taxon>
        <taxon>Theropoda</taxon>
        <taxon>Coelurosauria</taxon>
        <taxon>Aves</taxon>
        <taxon>Neognathae</taxon>
        <taxon>Neoaves</taxon>
        <taxon>Telluraves</taxon>
        <taxon>Accipitrimorphae</taxon>
        <taxon>Accipitriformes</taxon>
        <taxon>Accipitridae</taxon>
        <taxon>Accipitrinae</taxon>
        <taxon>Accipiter</taxon>
    </lineage>
</organism>
<feature type="region of interest" description="Disordered" evidence="4">
    <location>
        <begin position="572"/>
        <end position="636"/>
    </location>
</feature>
<dbReference type="PROSITE" id="PS50009">
    <property type="entry name" value="RASGEF_CAT"/>
    <property type="match status" value="1"/>
</dbReference>
<reference evidence="7" key="2">
    <citation type="submission" date="2025-09" db="UniProtKB">
        <authorList>
            <consortium name="Ensembl"/>
        </authorList>
    </citation>
    <scope>IDENTIFICATION</scope>
</reference>
<dbReference type="CDD" id="cd06224">
    <property type="entry name" value="REM"/>
    <property type="match status" value="1"/>
</dbReference>
<dbReference type="PANTHER" id="PTHR23113:SF224">
    <property type="entry name" value="RAP GUANINE NUCLEOTIDE EXCHANGE FACTOR 1"/>
    <property type="match status" value="1"/>
</dbReference>
<evidence type="ECO:0000313" key="7">
    <source>
        <dbReference type="Ensembl" id="ENSANIP00000002203.1"/>
    </source>
</evidence>
<dbReference type="InterPro" id="IPR019804">
    <property type="entry name" value="Ras_G-nucl-exch_fac_CS"/>
</dbReference>
<feature type="region of interest" description="Disordered" evidence="4">
    <location>
        <begin position="303"/>
        <end position="356"/>
    </location>
</feature>
<proteinExistence type="predicted"/>